<dbReference type="RefSeq" id="WP_090722643.1">
    <property type="nucleotide sequence ID" value="NZ_JBHUMJ010000002.1"/>
</dbReference>
<organism evidence="1 2">
    <name type="scientific">Paenibacillus shunpengii</name>
    <dbReference type="NCBI Taxonomy" id="2054424"/>
    <lineage>
        <taxon>Bacteria</taxon>
        <taxon>Bacillati</taxon>
        <taxon>Bacillota</taxon>
        <taxon>Bacilli</taxon>
        <taxon>Bacillales</taxon>
        <taxon>Paenibacillaceae</taxon>
        <taxon>Paenibacillus</taxon>
    </lineage>
</organism>
<evidence type="ECO:0000313" key="1">
    <source>
        <dbReference type="EMBL" id="MFD2700380.1"/>
    </source>
</evidence>
<dbReference type="EMBL" id="JBHUMJ010000002">
    <property type="protein sequence ID" value="MFD2700380.1"/>
    <property type="molecule type" value="Genomic_DNA"/>
</dbReference>
<keyword evidence="2" id="KW-1185">Reference proteome</keyword>
<name>A0ABW5SLU3_9BACL</name>
<sequence length="184" mass="20667">MLKNRKARRGIGFLAAGIILLSAVFMFNHVQKDPVIYGNDEASIIEAIKSTKGLESSEIKIVDIADFDNNRIVGFYFDNKPGYVQFTKNEEGNYGLVVMQTGGNPNIQAFLIRGLPKEDHPPKFMIMTSEQNQAAKLALRVNNEVIPQEIQTGQQSALWIDLAEADKYSYSFQYYNEKGEPISP</sequence>
<evidence type="ECO:0000313" key="2">
    <source>
        <dbReference type="Proteomes" id="UP001597540"/>
    </source>
</evidence>
<proteinExistence type="predicted"/>
<evidence type="ECO:0008006" key="3">
    <source>
        <dbReference type="Google" id="ProtNLM"/>
    </source>
</evidence>
<gene>
    <name evidence="1" type="ORF">ACFSVM_07845</name>
</gene>
<accession>A0ABW5SLU3</accession>
<reference evidence="2" key="1">
    <citation type="journal article" date="2019" name="Int. J. Syst. Evol. Microbiol.">
        <title>The Global Catalogue of Microorganisms (GCM) 10K type strain sequencing project: providing services to taxonomists for standard genome sequencing and annotation.</title>
        <authorList>
            <consortium name="The Broad Institute Genomics Platform"/>
            <consortium name="The Broad Institute Genome Sequencing Center for Infectious Disease"/>
            <person name="Wu L."/>
            <person name="Ma J."/>
        </authorList>
    </citation>
    <scope>NUCLEOTIDE SEQUENCE [LARGE SCALE GENOMIC DNA]</scope>
    <source>
        <strain evidence="2">KCTC 33849</strain>
    </source>
</reference>
<dbReference type="Proteomes" id="UP001597540">
    <property type="component" value="Unassembled WGS sequence"/>
</dbReference>
<protein>
    <recommendedName>
        <fullName evidence="3">DUF5590 domain-containing protein</fullName>
    </recommendedName>
</protein>
<comment type="caution">
    <text evidence="1">The sequence shown here is derived from an EMBL/GenBank/DDBJ whole genome shotgun (WGS) entry which is preliminary data.</text>
</comment>